<accession>A0A803R3D5</accession>
<dbReference type="Gramene" id="novel_model_4607_5bd9a17a.1.5bd9b13a">
    <property type="protein sequence ID" value="cds.novel_model_4607_5bd9a17a.1.5bd9b13a"/>
    <property type="gene ID" value="novel_gene_2416_5bd9a17a"/>
</dbReference>
<feature type="chain" id="PRO_5030789306" evidence="1">
    <location>
        <begin position="18"/>
        <end position="62"/>
    </location>
</feature>
<dbReference type="EnsemblPlants" id="novel_model_4607_5bd9a17a.1.5bd9b13a">
    <property type="protein sequence ID" value="cds.novel_model_4607_5bd9a17a.1.5bd9b13a"/>
    <property type="gene ID" value="novel_gene_2416_5bd9a17a"/>
</dbReference>
<reference evidence="2" key="2">
    <citation type="submission" date="2021-03" db="UniProtKB">
        <authorList>
            <consortium name="EnsemblPlants"/>
        </authorList>
    </citation>
    <scope>IDENTIFICATION</scope>
</reference>
<reference evidence="2" key="1">
    <citation type="submission" date="2018-11" db="EMBL/GenBank/DDBJ databases">
        <authorList>
            <person name="Grassa J C."/>
        </authorList>
    </citation>
    <scope>NUCLEOTIDE SEQUENCE [LARGE SCALE GENOMIC DNA]</scope>
</reference>
<proteinExistence type="predicted"/>
<dbReference type="EMBL" id="UZAU01000471">
    <property type="status" value="NOT_ANNOTATED_CDS"/>
    <property type="molecule type" value="Genomic_DNA"/>
</dbReference>
<gene>
    <name evidence="2" type="primary">LOC115703567</name>
</gene>
<feature type="signal peptide" evidence="1">
    <location>
        <begin position="1"/>
        <end position="17"/>
    </location>
</feature>
<dbReference type="Proteomes" id="UP000596661">
    <property type="component" value="Chromosome 5"/>
</dbReference>
<dbReference type="AlphaFoldDB" id="A0A803R3D5"/>
<keyword evidence="1" id="KW-0732">Signal</keyword>
<evidence type="ECO:0000313" key="3">
    <source>
        <dbReference type="Proteomes" id="UP000596661"/>
    </source>
</evidence>
<keyword evidence="3" id="KW-1185">Reference proteome</keyword>
<name>A0A803R3D5_CANSA</name>
<evidence type="ECO:0000256" key="1">
    <source>
        <dbReference type="SAM" id="SignalP"/>
    </source>
</evidence>
<protein>
    <submittedName>
        <fullName evidence="2">Uncharacterized protein</fullName>
    </submittedName>
</protein>
<sequence>MLLHLLMGLKLLLNLNQLNIRMSLLITIGQFNARYQNLPFLMMEAYGKTGYLQRLGEGAICL</sequence>
<evidence type="ECO:0000313" key="2">
    <source>
        <dbReference type="EnsemblPlants" id="cds.novel_model_4607_5bd9a17a.1.5bd9b13a"/>
    </source>
</evidence>
<organism evidence="2 3">
    <name type="scientific">Cannabis sativa</name>
    <name type="common">Hemp</name>
    <name type="synonym">Marijuana</name>
    <dbReference type="NCBI Taxonomy" id="3483"/>
    <lineage>
        <taxon>Eukaryota</taxon>
        <taxon>Viridiplantae</taxon>
        <taxon>Streptophyta</taxon>
        <taxon>Embryophyta</taxon>
        <taxon>Tracheophyta</taxon>
        <taxon>Spermatophyta</taxon>
        <taxon>Magnoliopsida</taxon>
        <taxon>eudicotyledons</taxon>
        <taxon>Gunneridae</taxon>
        <taxon>Pentapetalae</taxon>
        <taxon>rosids</taxon>
        <taxon>fabids</taxon>
        <taxon>Rosales</taxon>
        <taxon>Cannabaceae</taxon>
        <taxon>Cannabis</taxon>
    </lineage>
</organism>